<dbReference type="InterPro" id="IPR001661">
    <property type="entry name" value="Glyco_hydro_37"/>
</dbReference>
<name>A0A8E5NIH6_SCHGR</name>
<keyword evidence="5 7" id="KW-0378">Hydrolase</keyword>
<evidence type="ECO:0000256" key="5">
    <source>
        <dbReference type="ARBA" id="ARBA00022801"/>
    </source>
</evidence>
<evidence type="ECO:0000256" key="7">
    <source>
        <dbReference type="RuleBase" id="RU361180"/>
    </source>
</evidence>
<evidence type="ECO:0000256" key="1">
    <source>
        <dbReference type="ARBA" id="ARBA00001576"/>
    </source>
</evidence>
<feature type="chain" id="PRO_5034067645" description="Trehalase" evidence="9">
    <location>
        <begin position="27"/>
        <end position="589"/>
    </location>
</feature>
<proteinExistence type="evidence at transcript level"/>
<dbReference type="GO" id="GO:0004555">
    <property type="term" value="F:alpha,alpha-trehalase activity"/>
    <property type="evidence" value="ECO:0007669"/>
    <property type="project" value="UniProtKB-EC"/>
</dbReference>
<dbReference type="InterPro" id="IPR008928">
    <property type="entry name" value="6-hairpin_glycosidase_sf"/>
</dbReference>
<dbReference type="EMBL" id="MW962784">
    <property type="protein sequence ID" value="QVD39550.1"/>
    <property type="molecule type" value="mRNA"/>
</dbReference>
<accession>A0A8E5NIH6</accession>
<keyword evidence="9" id="KW-0732">Signal</keyword>
<dbReference type="InterPro" id="IPR018232">
    <property type="entry name" value="Glyco_hydro_37_CS"/>
</dbReference>
<comment type="catalytic activity">
    <reaction evidence="1 7">
        <text>alpha,alpha-trehalose + H2O = alpha-D-glucose + beta-D-glucose</text>
        <dbReference type="Rhea" id="RHEA:32675"/>
        <dbReference type="ChEBI" id="CHEBI:15377"/>
        <dbReference type="ChEBI" id="CHEBI:15903"/>
        <dbReference type="ChEBI" id="CHEBI:16551"/>
        <dbReference type="ChEBI" id="CHEBI:17925"/>
        <dbReference type="EC" id="3.2.1.28"/>
    </reaction>
</comment>
<dbReference type="AlphaFoldDB" id="A0A8E5NIH6"/>
<feature type="signal peptide" evidence="9">
    <location>
        <begin position="1"/>
        <end position="26"/>
    </location>
</feature>
<dbReference type="PROSITE" id="PS00927">
    <property type="entry name" value="TREHALASE_1"/>
    <property type="match status" value="1"/>
</dbReference>
<dbReference type="Pfam" id="PF01204">
    <property type="entry name" value="Trehalase"/>
    <property type="match status" value="1"/>
</dbReference>
<dbReference type="EC" id="3.2.1.28" evidence="3 7"/>
<dbReference type="InterPro" id="IPR012341">
    <property type="entry name" value="6hp_glycosidase-like_sf"/>
</dbReference>
<dbReference type="PROSITE" id="PS00928">
    <property type="entry name" value="TREHALASE_2"/>
    <property type="match status" value="1"/>
</dbReference>
<dbReference type="PRINTS" id="PR00744">
    <property type="entry name" value="GLHYDRLASE37"/>
</dbReference>
<reference evidence="10" key="1">
    <citation type="journal article" date="2021" name="J. Neurophysiol.">
        <title>Gene transcription changes in a locust model of noise-induced deafness.</title>
        <authorList>
            <person name="French A.S."/>
            <person name="Warren B."/>
        </authorList>
    </citation>
    <scope>NUCLEOTIDE SEQUENCE</scope>
</reference>
<evidence type="ECO:0000256" key="6">
    <source>
        <dbReference type="ARBA" id="ARBA00023295"/>
    </source>
</evidence>
<sequence>MASRRRPRAGPLLPPLLLLLLGATAGQEVPPSCDSQIYCQGSLLDTVQKSKIYNDDKTFVDMKQKKPSQEILSEFQTLMDSTNGSPSQEQIRNFVSDNFEEGKELEEWTPPDWVKKPSSLNTIRDPDLRNWAYYLNDMWKELARRISDDVKENPDRYSLIYVPNGFIIPGGRFREYYYWDTYWIVNGILICGMKETAKGIIANFAHMVEDIGHIPNGGRVYYLERSQPPMFVPMIYSYTTYVKPHEAQMIIKQYIDTMDKEFSFWMSNRTVAVEKNGKSYTLCRYYAPSSGPRPESYTDDIETAQYASTNEARENIYHQIKSGAESGWDFSGRWFIKDKTNAGNLSNIQTQYIIPVDLNAFVYWNAEILCKFHSTLHNHKKAQYYCTKAKEWLDAVTEVFWHDDVGIWLDYDISNNVRREYFYPSNVAPLWTGCYKKERVSIDKIIAYLKENKIDRYPGGVPTSLDYTGEQWDYPNAWPPLQGIIIQGLDLTEYPRAQKYAYELAQTWVQSNYKSYKTDGYMYEKYDASSFGRKGGGGEYEVQTGFGWSNGIILELLKKYGQVLEATPKTNNHESRRATKRRKQQHGKI</sequence>
<evidence type="ECO:0000256" key="8">
    <source>
        <dbReference type="SAM" id="MobiDB-lite"/>
    </source>
</evidence>
<protein>
    <recommendedName>
        <fullName evidence="4 7">Trehalase</fullName>
        <ecNumber evidence="3 7">3.2.1.28</ecNumber>
    </recommendedName>
    <alternativeName>
        <fullName evidence="7">Alpha-trehalose glucohydrolase</fullName>
    </alternativeName>
</protein>
<keyword evidence="6 7" id="KW-0326">Glycosidase</keyword>
<evidence type="ECO:0000313" key="10">
    <source>
        <dbReference type="EMBL" id="QVD39550.1"/>
    </source>
</evidence>
<organism evidence="10">
    <name type="scientific">Schistocerca gregaria</name>
    <name type="common">Desert locust</name>
    <name type="synonym">Gryllus gregarius</name>
    <dbReference type="NCBI Taxonomy" id="7010"/>
    <lineage>
        <taxon>Eukaryota</taxon>
        <taxon>Metazoa</taxon>
        <taxon>Ecdysozoa</taxon>
        <taxon>Arthropoda</taxon>
        <taxon>Hexapoda</taxon>
        <taxon>Insecta</taxon>
        <taxon>Pterygota</taxon>
        <taxon>Neoptera</taxon>
        <taxon>Polyneoptera</taxon>
        <taxon>Orthoptera</taxon>
        <taxon>Caelifera</taxon>
        <taxon>Acrididea</taxon>
        <taxon>Acridomorpha</taxon>
        <taxon>Acridoidea</taxon>
        <taxon>Acrididae</taxon>
        <taxon>Cyrtacanthacridinae</taxon>
        <taxon>Schistocerca</taxon>
    </lineage>
</organism>
<evidence type="ECO:0000256" key="3">
    <source>
        <dbReference type="ARBA" id="ARBA00012757"/>
    </source>
</evidence>
<dbReference type="Gene3D" id="1.50.10.10">
    <property type="match status" value="1"/>
</dbReference>
<dbReference type="PANTHER" id="PTHR23403:SF1">
    <property type="entry name" value="TREHALASE"/>
    <property type="match status" value="1"/>
</dbReference>
<comment type="similarity">
    <text evidence="2 7">Belongs to the glycosyl hydrolase 37 family.</text>
</comment>
<feature type="compositionally biased region" description="Basic residues" evidence="8">
    <location>
        <begin position="578"/>
        <end position="589"/>
    </location>
</feature>
<dbReference type="PANTHER" id="PTHR23403">
    <property type="entry name" value="TREHALASE"/>
    <property type="match status" value="1"/>
</dbReference>
<dbReference type="OrthoDB" id="3542292at2759"/>
<feature type="region of interest" description="Disordered" evidence="8">
    <location>
        <begin position="567"/>
        <end position="589"/>
    </location>
</feature>
<dbReference type="GO" id="GO:0005993">
    <property type="term" value="P:trehalose catabolic process"/>
    <property type="evidence" value="ECO:0007669"/>
    <property type="project" value="TreeGrafter"/>
</dbReference>
<dbReference type="SUPFAM" id="SSF48208">
    <property type="entry name" value="Six-hairpin glycosidases"/>
    <property type="match status" value="1"/>
</dbReference>
<evidence type="ECO:0000256" key="2">
    <source>
        <dbReference type="ARBA" id="ARBA00005615"/>
    </source>
</evidence>
<evidence type="ECO:0000256" key="4">
    <source>
        <dbReference type="ARBA" id="ARBA00019905"/>
    </source>
</evidence>
<evidence type="ECO:0000256" key="9">
    <source>
        <dbReference type="SAM" id="SignalP"/>
    </source>
</evidence>